<accession>A0A369ZGR5</accession>
<protein>
    <recommendedName>
        <fullName evidence="4">Excinuclease ABC subunit A</fullName>
    </recommendedName>
</protein>
<evidence type="ECO:0000313" key="2">
    <source>
        <dbReference type="EMBL" id="RDF05945.1"/>
    </source>
</evidence>
<proteinExistence type="predicted"/>
<sequence length="145" mass="15990">MKLIKILPALAMTLAVSAYAKEMPKMEKASDTMATLPAIMDKTVVYTCNKKTVTAVYQFEDQEPSAAMLSVGNKIISKNFMRNKEAADFTQFVAGDYIWNVDSGLTLDNFDTVIPVNLIQKGKQSDTIIVKNCDINTKATAKANR</sequence>
<evidence type="ECO:0000256" key="1">
    <source>
        <dbReference type="SAM" id="SignalP"/>
    </source>
</evidence>
<name>A0A369ZGR5_HAEPH</name>
<keyword evidence="1" id="KW-0732">Signal</keyword>
<feature type="signal peptide" evidence="1">
    <location>
        <begin position="1"/>
        <end position="20"/>
    </location>
</feature>
<dbReference type="AlphaFoldDB" id="A0A369ZGR5"/>
<dbReference type="EMBL" id="QEQD01000001">
    <property type="protein sequence ID" value="RDF05945.1"/>
    <property type="molecule type" value="Genomic_DNA"/>
</dbReference>
<evidence type="ECO:0008006" key="4">
    <source>
        <dbReference type="Google" id="ProtNLM"/>
    </source>
</evidence>
<dbReference type="STRING" id="735.B0185_03320"/>
<comment type="caution">
    <text evidence="2">The sequence shown here is derived from an EMBL/GenBank/DDBJ whole genome shotgun (WGS) entry which is preliminary data.</text>
</comment>
<dbReference type="Proteomes" id="UP000253999">
    <property type="component" value="Unassembled WGS sequence"/>
</dbReference>
<reference evidence="2 3" key="1">
    <citation type="submission" date="2018-05" db="EMBL/GenBank/DDBJ databases">
        <title>Draft Genome Sequences for a Diverse set of 7 Haemophilus Species.</title>
        <authorList>
            <person name="Nichols M."/>
            <person name="Topaz N."/>
            <person name="Wang X."/>
            <person name="Wang X."/>
            <person name="Boxrud D."/>
        </authorList>
    </citation>
    <scope>NUCLEOTIDE SEQUENCE [LARGE SCALE GENOMIC DNA]</scope>
    <source>
        <strain evidence="2 3">C2010039593</strain>
    </source>
</reference>
<evidence type="ECO:0000313" key="3">
    <source>
        <dbReference type="Proteomes" id="UP000253999"/>
    </source>
</evidence>
<organism evidence="2 3">
    <name type="scientific">Haemophilus parahaemolyticus</name>
    <dbReference type="NCBI Taxonomy" id="735"/>
    <lineage>
        <taxon>Bacteria</taxon>
        <taxon>Pseudomonadati</taxon>
        <taxon>Pseudomonadota</taxon>
        <taxon>Gammaproteobacteria</taxon>
        <taxon>Pasteurellales</taxon>
        <taxon>Pasteurellaceae</taxon>
        <taxon>Haemophilus</taxon>
    </lineage>
</organism>
<gene>
    <name evidence="2" type="ORF">DPV98_01360</name>
</gene>
<dbReference type="RefSeq" id="WP_111312317.1">
    <property type="nucleotide sequence ID" value="NZ_QEQD01000001.1"/>
</dbReference>
<feature type="chain" id="PRO_5016935004" description="Excinuclease ABC subunit A" evidence="1">
    <location>
        <begin position="21"/>
        <end position="145"/>
    </location>
</feature>